<dbReference type="Proteomes" id="UP001595833">
    <property type="component" value="Unassembled WGS sequence"/>
</dbReference>
<evidence type="ECO:0000259" key="1">
    <source>
        <dbReference type="Pfam" id="PF04738"/>
    </source>
</evidence>
<dbReference type="Pfam" id="PF04738">
    <property type="entry name" value="Lant_dehydr_N"/>
    <property type="match status" value="1"/>
</dbReference>
<protein>
    <submittedName>
        <fullName evidence="3">Lantibiotic dehydratase</fullName>
    </submittedName>
</protein>
<dbReference type="NCBIfam" id="TIGR03891">
    <property type="entry name" value="thiopep_ocin"/>
    <property type="match status" value="1"/>
</dbReference>
<comment type="caution">
    <text evidence="3">The sequence shown here is derived from an EMBL/GenBank/DDBJ whole genome shotgun (WGS) entry which is preliminary data.</text>
</comment>
<reference evidence="4" key="1">
    <citation type="journal article" date="2019" name="Int. J. Syst. Evol. Microbiol.">
        <title>The Global Catalogue of Microorganisms (GCM) 10K type strain sequencing project: providing services to taxonomists for standard genome sequencing and annotation.</title>
        <authorList>
            <consortium name="The Broad Institute Genomics Platform"/>
            <consortium name="The Broad Institute Genome Sequencing Center for Infectious Disease"/>
            <person name="Wu L."/>
            <person name="Ma J."/>
        </authorList>
    </citation>
    <scope>NUCLEOTIDE SEQUENCE [LARGE SCALE GENOMIC DNA]</scope>
    <source>
        <strain evidence="4">KCTC 12848</strain>
    </source>
</reference>
<evidence type="ECO:0000313" key="4">
    <source>
        <dbReference type="Proteomes" id="UP001595833"/>
    </source>
</evidence>
<dbReference type="InterPro" id="IPR006827">
    <property type="entry name" value="Lant_deHydtase_N"/>
</dbReference>
<dbReference type="Pfam" id="PF14028">
    <property type="entry name" value="Lant_dehydr_C"/>
    <property type="match status" value="1"/>
</dbReference>
<feature type="domain" description="Thiopeptide-type bacteriocin biosynthesis" evidence="2">
    <location>
        <begin position="754"/>
        <end position="1004"/>
    </location>
</feature>
<organism evidence="3 4">
    <name type="scientific">Saccharothrix xinjiangensis</name>
    <dbReference type="NCBI Taxonomy" id="204798"/>
    <lineage>
        <taxon>Bacteria</taxon>
        <taxon>Bacillati</taxon>
        <taxon>Actinomycetota</taxon>
        <taxon>Actinomycetes</taxon>
        <taxon>Pseudonocardiales</taxon>
        <taxon>Pseudonocardiaceae</taxon>
        <taxon>Saccharothrix</taxon>
    </lineage>
</organism>
<keyword evidence="4" id="KW-1185">Reference proteome</keyword>
<dbReference type="InterPro" id="IPR023809">
    <property type="entry name" value="Thiopep_bacteriocin_synth_dom"/>
</dbReference>
<gene>
    <name evidence="3" type="ORF">ACFPFM_18440</name>
</gene>
<name>A0ABV9Y2I4_9PSEU</name>
<accession>A0ABV9Y2I4</accession>
<dbReference type="EMBL" id="JBHSJB010000017">
    <property type="protein sequence ID" value="MFC5055727.1"/>
    <property type="molecule type" value="Genomic_DNA"/>
</dbReference>
<evidence type="ECO:0000259" key="2">
    <source>
        <dbReference type="Pfam" id="PF14028"/>
    </source>
</evidence>
<proteinExistence type="predicted"/>
<dbReference type="RefSeq" id="WP_344041848.1">
    <property type="nucleotide sequence ID" value="NZ_BAAAKE010000030.1"/>
</dbReference>
<evidence type="ECO:0000313" key="3">
    <source>
        <dbReference type="EMBL" id="MFC5055727.1"/>
    </source>
</evidence>
<feature type="domain" description="Lantibiotic dehydratase N-terminal" evidence="1">
    <location>
        <begin position="48"/>
        <end position="686"/>
    </location>
</feature>
<sequence>MGSAAGWQWGDVGLLRVSTDPGGLDLPHDLDLSDASSAATWMARLWNREDIRVALSAVSPALCRQIDALVANPCRDASQVRRAATALAAYLLRWQRRPTPLGPLAGIGPVRIGGQTKVRTGIGHRLSVRADTGWLAEVTARLHRCRDLLERLPVVANNAIHVRGGRVVAPGLPSDAAPSAEAPTEVSVRATRPAVAALEAASAPITVGDLRRTLADRFPTAASTQIDTVLYGLVDQQFLITALRIPMTELDVLDAVCAVLRAAGAEDIPEIAELVAELYGIRDTLTGGMFAAVPQGVADRMTAIAPAQRTPLLVDTIADCEAVLPEAVAREARDAVAVLYRLSPHLGGSPPWREYQTVFRARYGTGALVPVLDLVSDSGLGLPAGYLGSERELGPRQLSERDDTLLALVQQATMTGGEILLTEDLVADLASAPLDPRRLPSRTEVAFTLRADSPQDISAGRFMLELTGTPRPAGSMAGRHAHLLAEADLAEIRRTFQDPGPDTVTAQLSFAPRWRRSENVARTSMLAPAVLPIAEHRAPGPGVIDLADLAVTAEGADLHLVQISTGKRIIPYVASALEAANHTDPLARFLSEVATACFPTYSAFAFGAAATLPYLPRVRYRRTILSPARWRIKADQLPLRGADEHLWDAELSAWRARWRVPDHVALVDHDRVQPIDLRHRAHRMLLRARLDRGGHLELRECTAPGEQAWIGRAHEVLLILSRTQSPAPTTARITTPPAVVDAADLHLPAASPILALRLHAHPERFDDIVTDHLSALLDSFGPNPPAWWFHRHRDLSDHRAGRHLAIFLHIHDPQRFADAAGNTAAWARRLHRDHLASGLTIADWQPPTGRYGHGAALDAALVWFAADSAATVAQIRAARVAGLHPQAITAASFLDLATALAGDPARGRTWLLHEIDRTRGRLDPELRDQTLALADRLGPLADTPAGQAVTHAWSLRAQAMAGYAAALSRQRDPISVLGPLLHLHHLRAVGAHLESEAVTGRLARALALHGHARSGVTP</sequence>